<evidence type="ECO:0000259" key="5">
    <source>
        <dbReference type="Pfam" id="PF07729"/>
    </source>
</evidence>
<dbReference type="OrthoDB" id="3289286at2"/>
<keyword evidence="4" id="KW-0732">Signal</keyword>
<comment type="caution">
    <text evidence="6">The sequence shown here is derived from an EMBL/GenBank/DDBJ whole genome shotgun (WGS) entry which is preliminary data.</text>
</comment>
<dbReference type="SUPFAM" id="SSF48008">
    <property type="entry name" value="GntR ligand-binding domain-like"/>
    <property type="match status" value="1"/>
</dbReference>
<dbReference type="Proteomes" id="UP000287547">
    <property type="component" value="Unassembled WGS sequence"/>
</dbReference>
<evidence type="ECO:0000313" key="7">
    <source>
        <dbReference type="Proteomes" id="UP000287547"/>
    </source>
</evidence>
<proteinExistence type="predicted"/>
<name>A0A428Z275_KIBAR</name>
<protein>
    <submittedName>
        <fullName evidence="6">FCD domain-containing protein</fullName>
    </submittedName>
</protein>
<feature type="chain" id="PRO_5019308270" evidence="4">
    <location>
        <begin position="31"/>
        <end position="149"/>
    </location>
</feature>
<dbReference type="Pfam" id="PF07729">
    <property type="entry name" value="FCD"/>
    <property type="match status" value="1"/>
</dbReference>
<feature type="domain" description="GntR C-terminal" evidence="5">
    <location>
        <begin position="97"/>
        <end position="134"/>
    </location>
</feature>
<dbReference type="InterPro" id="IPR008920">
    <property type="entry name" value="TF_FadR/GntR_C"/>
</dbReference>
<dbReference type="InterPro" id="IPR011711">
    <property type="entry name" value="GntR_C"/>
</dbReference>
<keyword evidence="2" id="KW-0238">DNA-binding</keyword>
<accession>A0A428Z275</accession>
<dbReference type="Gene3D" id="1.20.120.530">
    <property type="entry name" value="GntR ligand-binding domain-like"/>
    <property type="match status" value="1"/>
</dbReference>
<evidence type="ECO:0000313" key="6">
    <source>
        <dbReference type="EMBL" id="RSM79362.1"/>
    </source>
</evidence>
<evidence type="ECO:0000256" key="4">
    <source>
        <dbReference type="SAM" id="SignalP"/>
    </source>
</evidence>
<feature type="signal peptide" evidence="4">
    <location>
        <begin position="1"/>
        <end position="30"/>
    </location>
</feature>
<keyword evidence="1" id="KW-0805">Transcription regulation</keyword>
<evidence type="ECO:0000256" key="1">
    <source>
        <dbReference type="ARBA" id="ARBA00023015"/>
    </source>
</evidence>
<keyword evidence="3" id="KW-0804">Transcription</keyword>
<dbReference type="GO" id="GO:0003677">
    <property type="term" value="F:DNA binding"/>
    <property type="evidence" value="ECO:0007669"/>
    <property type="project" value="UniProtKB-KW"/>
</dbReference>
<sequence length="149" mass="15938">MANRPRPYLRACDASTMVLRVLAVRVPAAAMVWASSITNSAPSGRSPAGLRLIQANNSICNWLTKFCRCSSEGRPTKLITETLTTLPARGVISSGTSHSAVRSSGSEEHRAVHAALVSGDPDAATARMREHIENAKTRVLNDRKAVMNG</sequence>
<organism evidence="6 7">
    <name type="scientific">Kibdelosporangium aridum</name>
    <dbReference type="NCBI Taxonomy" id="2030"/>
    <lineage>
        <taxon>Bacteria</taxon>
        <taxon>Bacillati</taxon>
        <taxon>Actinomycetota</taxon>
        <taxon>Actinomycetes</taxon>
        <taxon>Pseudonocardiales</taxon>
        <taxon>Pseudonocardiaceae</taxon>
        <taxon>Kibdelosporangium</taxon>
    </lineage>
</organism>
<reference evidence="6 7" key="1">
    <citation type="submission" date="2018-05" db="EMBL/GenBank/DDBJ databases">
        <title>Evolution of GPA BGCs.</title>
        <authorList>
            <person name="Waglechner N."/>
            <person name="Wright G.D."/>
        </authorList>
    </citation>
    <scope>NUCLEOTIDE SEQUENCE [LARGE SCALE GENOMIC DNA]</scope>
    <source>
        <strain evidence="6 7">A82846</strain>
    </source>
</reference>
<dbReference type="EMBL" id="QHKI01000033">
    <property type="protein sequence ID" value="RSM79362.1"/>
    <property type="molecule type" value="Genomic_DNA"/>
</dbReference>
<evidence type="ECO:0000256" key="2">
    <source>
        <dbReference type="ARBA" id="ARBA00023125"/>
    </source>
</evidence>
<dbReference type="AlphaFoldDB" id="A0A428Z275"/>
<gene>
    <name evidence="6" type="ORF">DMH04_31925</name>
</gene>
<evidence type="ECO:0000256" key="3">
    <source>
        <dbReference type="ARBA" id="ARBA00023163"/>
    </source>
</evidence>